<dbReference type="CDD" id="cd00165">
    <property type="entry name" value="S4"/>
    <property type="match status" value="1"/>
</dbReference>
<proteinExistence type="predicted"/>
<dbReference type="Pfam" id="PF13275">
    <property type="entry name" value="S4_2"/>
    <property type="match status" value="1"/>
</dbReference>
<sequence>MPGRVRENGPMTTSQHPGPADDLPIRDGMIRLGQALKLANLAEDGAQARALVEDGQVRVNGEVETRRGRQLHPGDVVAAGGAAVRITAAD</sequence>
<evidence type="ECO:0000313" key="3">
    <source>
        <dbReference type="EMBL" id="GEO91772.1"/>
    </source>
</evidence>
<dbReference type="Gene3D" id="3.10.290.10">
    <property type="entry name" value="RNA-binding S4 domain"/>
    <property type="match status" value="1"/>
</dbReference>
<evidence type="ECO:0000313" key="4">
    <source>
        <dbReference type="Proteomes" id="UP000321155"/>
    </source>
</evidence>
<dbReference type="Proteomes" id="UP000321155">
    <property type="component" value="Unassembled WGS sequence"/>
</dbReference>
<gene>
    <name evidence="3" type="ORF">KFL01_10780</name>
</gene>
<dbReference type="InterPro" id="IPR036986">
    <property type="entry name" value="S4_RNA-bd_sf"/>
</dbReference>
<dbReference type="EMBL" id="BJZR01000021">
    <property type="protein sequence ID" value="GEO91772.1"/>
    <property type="molecule type" value="Genomic_DNA"/>
</dbReference>
<accession>A0ABQ0X2B3</accession>
<evidence type="ECO:0000256" key="1">
    <source>
        <dbReference type="PROSITE-ProRule" id="PRU00182"/>
    </source>
</evidence>
<protein>
    <recommendedName>
        <fullName evidence="5">RNA-binding protein</fullName>
    </recommendedName>
</protein>
<keyword evidence="1" id="KW-0694">RNA-binding</keyword>
<keyword evidence="4" id="KW-1185">Reference proteome</keyword>
<feature type="region of interest" description="Disordered" evidence="2">
    <location>
        <begin position="1"/>
        <end position="24"/>
    </location>
</feature>
<name>A0ABQ0X2B3_9MICC</name>
<dbReference type="SUPFAM" id="SSF55174">
    <property type="entry name" value="Alpha-L RNA-binding motif"/>
    <property type="match status" value="1"/>
</dbReference>
<evidence type="ECO:0008006" key="5">
    <source>
        <dbReference type="Google" id="ProtNLM"/>
    </source>
</evidence>
<organism evidence="3 4">
    <name type="scientific">Kocuria flava</name>
    <dbReference type="NCBI Taxonomy" id="446860"/>
    <lineage>
        <taxon>Bacteria</taxon>
        <taxon>Bacillati</taxon>
        <taxon>Actinomycetota</taxon>
        <taxon>Actinomycetes</taxon>
        <taxon>Micrococcales</taxon>
        <taxon>Micrococcaceae</taxon>
        <taxon>Kocuria</taxon>
    </lineage>
</organism>
<reference evidence="3 4" key="1">
    <citation type="submission" date="2019-07" db="EMBL/GenBank/DDBJ databases">
        <title>Whole genome shotgun sequence of Kocuria flava NBRC 107626.</title>
        <authorList>
            <person name="Hosoyama A."/>
            <person name="Uohara A."/>
            <person name="Ohji S."/>
            <person name="Ichikawa N."/>
        </authorList>
    </citation>
    <scope>NUCLEOTIDE SEQUENCE [LARGE SCALE GENOMIC DNA]</scope>
    <source>
        <strain evidence="3 4">NBRC 107626</strain>
    </source>
</reference>
<evidence type="ECO:0000256" key="2">
    <source>
        <dbReference type="SAM" id="MobiDB-lite"/>
    </source>
</evidence>
<dbReference type="PROSITE" id="PS50889">
    <property type="entry name" value="S4"/>
    <property type="match status" value="1"/>
</dbReference>
<comment type="caution">
    <text evidence="3">The sequence shown here is derived from an EMBL/GenBank/DDBJ whole genome shotgun (WGS) entry which is preliminary data.</text>
</comment>